<organism evidence="2 3">
    <name type="scientific">Roseateles asaccharophilus</name>
    <dbReference type="NCBI Taxonomy" id="582607"/>
    <lineage>
        <taxon>Bacteria</taxon>
        <taxon>Pseudomonadati</taxon>
        <taxon>Pseudomonadota</taxon>
        <taxon>Betaproteobacteria</taxon>
        <taxon>Burkholderiales</taxon>
        <taxon>Sphaerotilaceae</taxon>
        <taxon>Roseateles</taxon>
    </lineage>
</organism>
<dbReference type="AlphaFoldDB" id="A0A4R6NDK8"/>
<gene>
    <name evidence="2" type="ORF">DFR39_101579</name>
</gene>
<reference evidence="2 3" key="1">
    <citation type="submission" date="2019-03" db="EMBL/GenBank/DDBJ databases">
        <title>Genomic Encyclopedia of Type Strains, Phase IV (KMG-IV): sequencing the most valuable type-strain genomes for metagenomic binning, comparative biology and taxonomic classification.</title>
        <authorList>
            <person name="Goeker M."/>
        </authorList>
    </citation>
    <scope>NUCLEOTIDE SEQUENCE [LARGE SCALE GENOMIC DNA]</scope>
    <source>
        <strain evidence="2 3">DSM 25082</strain>
    </source>
</reference>
<keyword evidence="3" id="KW-1185">Reference proteome</keyword>
<comment type="caution">
    <text evidence="2">The sequence shown here is derived from an EMBL/GenBank/DDBJ whole genome shotgun (WGS) entry which is preliminary data.</text>
</comment>
<evidence type="ECO:0000256" key="1">
    <source>
        <dbReference type="ARBA" id="ARBA00004418"/>
    </source>
</evidence>
<dbReference type="CDD" id="cd04221">
    <property type="entry name" value="MauL"/>
    <property type="match status" value="1"/>
</dbReference>
<comment type="subcellular location">
    <subcellularLocation>
        <location evidence="1">Periplasm</location>
    </subcellularLocation>
</comment>
<dbReference type="Gene3D" id="2.60.40.420">
    <property type="entry name" value="Cupredoxins - blue copper proteins"/>
    <property type="match status" value="1"/>
</dbReference>
<dbReference type="EMBL" id="SNXE01000001">
    <property type="protein sequence ID" value="TDP13105.1"/>
    <property type="molecule type" value="Genomic_DNA"/>
</dbReference>
<evidence type="ECO:0008006" key="4">
    <source>
        <dbReference type="Google" id="ProtNLM"/>
    </source>
</evidence>
<evidence type="ECO:0000313" key="3">
    <source>
        <dbReference type="Proteomes" id="UP000295357"/>
    </source>
</evidence>
<sequence>MALPWAIEVLDAKGQPLANAVVAVELQGQARTAPRGTRAEMVQRERQFQPAILTVQTGTAVFFPNFDTVRHHVYSFSPIKPFDIKLYSGTPAEPIVFDKPGVAALGCNIHDRMSAHIVVVDTPLFALTDATGRVQLDLPPGQHSVRLWHASLRKPQLQMQNLMVNAQMSAPSRLRLAED</sequence>
<dbReference type="OrthoDB" id="9772097at2"/>
<accession>A0A4R6NDK8</accession>
<dbReference type="InterPro" id="IPR034242">
    <property type="entry name" value="MauL"/>
</dbReference>
<name>A0A4R6NDK8_9BURK</name>
<protein>
    <recommendedName>
        <fullName evidence="4">Plastocyanin</fullName>
    </recommendedName>
</protein>
<dbReference type="SUPFAM" id="SSF49503">
    <property type="entry name" value="Cupredoxins"/>
    <property type="match status" value="1"/>
</dbReference>
<evidence type="ECO:0000313" key="2">
    <source>
        <dbReference type="EMBL" id="TDP13105.1"/>
    </source>
</evidence>
<proteinExistence type="predicted"/>
<dbReference type="Proteomes" id="UP000295357">
    <property type="component" value="Unassembled WGS sequence"/>
</dbReference>
<dbReference type="InterPro" id="IPR008972">
    <property type="entry name" value="Cupredoxin"/>
</dbReference>
<dbReference type="GO" id="GO:0042597">
    <property type="term" value="C:periplasmic space"/>
    <property type="evidence" value="ECO:0007669"/>
    <property type="project" value="UniProtKB-SubCell"/>
</dbReference>